<name>A0A6M0RQR0_9CYAN</name>
<keyword evidence="2" id="KW-1185">Reference proteome</keyword>
<dbReference type="AlphaFoldDB" id="A0A6M0RQR0"/>
<proteinExistence type="predicted"/>
<dbReference type="Proteomes" id="UP000481033">
    <property type="component" value="Unassembled WGS sequence"/>
</dbReference>
<dbReference type="EMBL" id="QXHD01000004">
    <property type="protein sequence ID" value="NEZ58594.1"/>
    <property type="molecule type" value="Genomic_DNA"/>
</dbReference>
<protein>
    <submittedName>
        <fullName evidence="1">Caspase domain-containing protein</fullName>
    </submittedName>
</protein>
<comment type="caution">
    <text evidence="1">The sequence shown here is derived from an EMBL/GenBank/DDBJ whole genome shotgun (WGS) entry which is preliminary data.</text>
</comment>
<sequence length="396" mass="43720">MGIAIGLVVGWRKQAYTENAPSVAQAVVVPMEFLVLAGGGAAYYNEIALEKNVRYFQRTLNTLKIDISSVRQYFANGNDGQPTVRYINLVGQEQFKPPEIDSLDGAATVDNAQKWFDDLANKSSPCPAFFYFTGHGAYNSENPDNNAMILWEEKLVSVQQLGGWLDQLSSDQPFVAMMAQCFSGSFANLIYEQGNPENPVALQTRCGFFATVAERPSVGCTPAVNEADYRDYSSSFFAGLSGVDRVGQPVASADYNIDGTVAYAEAHAFAKVDEETTDWPVSTLEVWLQKQASKDKIAEVLARPMDDILNQAEPHRQHVIRALSEKLSLDLKQSYSSQMPPIDFESVTGAYWVRLGMELVNISMMQQIQQGDQDDLKLVLEQITNCENSSIATPQS</sequence>
<evidence type="ECO:0000313" key="1">
    <source>
        <dbReference type="EMBL" id="NEZ58594.1"/>
    </source>
</evidence>
<reference evidence="1 2" key="1">
    <citation type="journal article" date="2020" name="Microb. Ecol.">
        <title>Ecogenomics of the Marine Benthic Filamentous Cyanobacterium Adonisia.</title>
        <authorList>
            <person name="Walter J.M."/>
            <person name="Coutinho F.H."/>
            <person name="Leomil L."/>
            <person name="Hargreaves P.I."/>
            <person name="Campeao M.E."/>
            <person name="Vieira V.V."/>
            <person name="Silva B.S."/>
            <person name="Fistarol G.O."/>
            <person name="Salomon P.S."/>
            <person name="Sawabe T."/>
            <person name="Mino S."/>
            <person name="Hosokawa M."/>
            <person name="Miyashita H."/>
            <person name="Maruyama F."/>
            <person name="van Verk M.C."/>
            <person name="Dutilh B.E."/>
            <person name="Thompson C.C."/>
            <person name="Thompson F.L."/>
        </authorList>
    </citation>
    <scope>NUCLEOTIDE SEQUENCE [LARGE SCALE GENOMIC DNA]</scope>
    <source>
        <strain evidence="1 2">CCMR0081</strain>
    </source>
</reference>
<evidence type="ECO:0000313" key="2">
    <source>
        <dbReference type="Proteomes" id="UP000481033"/>
    </source>
</evidence>
<accession>A0A6M0RQR0</accession>
<organism evidence="1 2">
    <name type="scientific">Adonisia turfae CCMR0081</name>
    <dbReference type="NCBI Taxonomy" id="2292702"/>
    <lineage>
        <taxon>Bacteria</taxon>
        <taxon>Bacillati</taxon>
        <taxon>Cyanobacteriota</taxon>
        <taxon>Adonisia</taxon>
        <taxon>Adonisia turfae</taxon>
    </lineage>
</organism>
<gene>
    <name evidence="1" type="ORF">DXZ20_23685</name>
</gene>
<dbReference type="Gene3D" id="3.40.50.1460">
    <property type="match status" value="1"/>
</dbReference>